<dbReference type="PANTHER" id="PTHR23354">
    <property type="entry name" value="NUCLEOLAR PROTEIN 7/ESTROGEN RECEPTOR COACTIVATOR-RELATED"/>
    <property type="match status" value="1"/>
</dbReference>
<accession>A0A7J6I753</accession>
<dbReference type="AlphaFoldDB" id="A0A7J6I753"/>
<dbReference type="GO" id="GO:0004523">
    <property type="term" value="F:RNA-DNA hybrid ribonuclease activity"/>
    <property type="evidence" value="ECO:0007669"/>
    <property type="project" value="InterPro"/>
</dbReference>
<dbReference type="EMBL" id="JAATIQ010000006">
    <property type="protein sequence ID" value="KAF4402839.1"/>
    <property type="molecule type" value="Genomic_DNA"/>
</dbReference>
<dbReference type="Gene3D" id="1.10.238.10">
    <property type="entry name" value="EF-hand"/>
    <property type="match status" value="1"/>
</dbReference>
<dbReference type="Proteomes" id="UP000583929">
    <property type="component" value="Unassembled WGS sequence"/>
</dbReference>
<dbReference type="InterPro" id="IPR036397">
    <property type="entry name" value="RNaseH_sf"/>
</dbReference>
<gene>
    <name evidence="3" type="ORF">G4B88_010291</name>
</gene>
<evidence type="ECO:0000259" key="2">
    <source>
        <dbReference type="PROSITE" id="PS51886"/>
    </source>
</evidence>
<dbReference type="Pfam" id="PF07534">
    <property type="entry name" value="TLD"/>
    <property type="match status" value="1"/>
</dbReference>
<evidence type="ECO:0000313" key="4">
    <source>
        <dbReference type="Proteomes" id="UP000583929"/>
    </source>
</evidence>
<name>A0A7J6I753_CANSA</name>
<organism evidence="3 4">
    <name type="scientific">Cannabis sativa</name>
    <name type="common">Hemp</name>
    <name type="synonym">Marijuana</name>
    <dbReference type="NCBI Taxonomy" id="3483"/>
    <lineage>
        <taxon>Eukaryota</taxon>
        <taxon>Viridiplantae</taxon>
        <taxon>Streptophyta</taxon>
        <taxon>Embryophyta</taxon>
        <taxon>Tracheophyta</taxon>
        <taxon>Spermatophyta</taxon>
        <taxon>Magnoliopsida</taxon>
        <taxon>eudicotyledons</taxon>
        <taxon>Gunneridae</taxon>
        <taxon>Pentapetalae</taxon>
        <taxon>rosids</taxon>
        <taxon>fabids</taxon>
        <taxon>Rosales</taxon>
        <taxon>Cannabaceae</taxon>
        <taxon>Cannabis</taxon>
    </lineage>
</organism>
<dbReference type="PROSITE" id="PS51886">
    <property type="entry name" value="TLDC"/>
    <property type="match status" value="1"/>
</dbReference>
<dbReference type="SMART" id="SM00584">
    <property type="entry name" value="TLDc"/>
    <property type="match status" value="1"/>
</dbReference>
<dbReference type="PANTHER" id="PTHR23354:SF95">
    <property type="entry name" value="CALCIUM-BINDING EF-HAND FAMILY PROTEIN-RELATED"/>
    <property type="match status" value="1"/>
</dbReference>
<dbReference type="Pfam" id="PF13456">
    <property type="entry name" value="RVT_3"/>
    <property type="match status" value="1"/>
</dbReference>
<comment type="caution">
    <text evidence="3">The sequence shown here is derived from an EMBL/GenBank/DDBJ whole genome shotgun (WGS) entry which is preliminary data.</text>
</comment>
<dbReference type="GO" id="GO:0003676">
    <property type="term" value="F:nucleic acid binding"/>
    <property type="evidence" value="ECO:0007669"/>
    <property type="project" value="InterPro"/>
</dbReference>
<dbReference type="PROSITE" id="PS00018">
    <property type="entry name" value="EF_HAND_1"/>
    <property type="match status" value="1"/>
</dbReference>
<dbReference type="SUPFAM" id="SSF47473">
    <property type="entry name" value="EF-hand"/>
    <property type="match status" value="1"/>
</dbReference>
<evidence type="ECO:0000256" key="1">
    <source>
        <dbReference type="ARBA" id="ARBA00022837"/>
    </source>
</evidence>
<dbReference type="InterPro" id="IPR002156">
    <property type="entry name" value="RNaseH_domain"/>
</dbReference>
<dbReference type="CDD" id="cd06222">
    <property type="entry name" value="RNase_H_like"/>
    <property type="match status" value="1"/>
</dbReference>
<evidence type="ECO:0000313" key="3">
    <source>
        <dbReference type="EMBL" id="KAF4402839.1"/>
    </source>
</evidence>
<reference evidence="3 4" key="1">
    <citation type="journal article" date="2020" name="bioRxiv">
        <title>Sequence and annotation of 42 cannabis genomes reveals extensive copy number variation in cannabinoid synthesis and pathogen resistance genes.</title>
        <authorList>
            <person name="Mckernan K.J."/>
            <person name="Helbert Y."/>
            <person name="Kane L.T."/>
            <person name="Ebling H."/>
            <person name="Zhang L."/>
            <person name="Liu B."/>
            <person name="Eaton Z."/>
            <person name="Mclaughlin S."/>
            <person name="Kingan S."/>
            <person name="Baybayan P."/>
            <person name="Concepcion G."/>
            <person name="Jordan M."/>
            <person name="Riva A."/>
            <person name="Barbazuk W."/>
            <person name="Harkins T."/>
        </authorList>
    </citation>
    <scope>NUCLEOTIDE SEQUENCE [LARGE SCALE GENOMIC DNA]</scope>
    <source>
        <strain evidence="4">cv. Jamaican Lion 4</strain>
        <tissue evidence="3">Leaf</tissue>
    </source>
</reference>
<dbReference type="Gene3D" id="3.30.420.10">
    <property type="entry name" value="Ribonuclease H-like superfamily/Ribonuclease H"/>
    <property type="match status" value="1"/>
</dbReference>
<dbReference type="InterPro" id="IPR006571">
    <property type="entry name" value="TLDc_dom"/>
</dbReference>
<keyword evidence="1" id="KW-0106">Calcium</keyword>
<proteinExistence type="predicted"/>
<dbReference type="InterPro" id="IPR011992">
    <property type="entry name" value="EF-hand-dom_pair"/>
</dbReference>
<dbReference type="InterPro" id="IPR018247">
    <property type="entry name" value="EF_Hand_1_Ca_BS"/>
</dbReference>
<sequence>MVENALEFGAASEDETIWVAGLPQLASNKNKHVSSSHAETLPHALWNCDKVKTVWKLLPWYKHCGKLGDGSMFDLLTALKEKLTRSEVEDSLKSMWAIWENRNRKWNKLPVMNGAQVGNVLTAGMVYIPSSCSVTVAEAWAILEALKGRLSTDTRPFEIQSDCKAVVEAIKNQDNHLSAAGTLLHQIKARLEDSKDSNIKKSQTNGKYISPSVFQTYFGIHGPLGERFFDLVTQKRKDHKLTFEDLIIAKGTYEKGTKDEIEEFIYQLLDVSGDGIVGRSDLETVLVTIFEILFHDQPDSSESHLSSSKDSVGIFLDAAKFSKHDESHPEESMSFEDFRSWCSILPSVRKLLGSLLMPPNPGRPGFEVPRLLQGENVDSNLILLRKEFAWHIGGALPQHELEEWKLLYHSSFNGLSFSTFLGHISNDEGPTVLIIKDKEGYIYGGYASQPWEKHGDFYGDMKSFIFQLYPNAALFRPTGANTNLQWCASNFSSESIPNGIGFGGRANHFGLFLSASFDQGHSFSCTTFGSPCLSKTTRIQPEVIECWGVVAGKSEQDKHEGLKGTVLDRFKEDRHMLNMIGLANSSE</sequence>
<keyword evidence="4" id="KW-1185">Reference proteome</keyword>
<protein>
    <recommendedName>
        <fullName evidence="2">TLDc domain-containing protein</fullName>
    </recommendedName>
</protein>
<dbReference type="InterPro" id="IPR044730">
    <property type="entry name" value="RNase_H-like_dom_plant"/>
</dbReference>
<feature type="domain" description="TLDc" evidence="2">
    <location>
        <begin position="382"/>
        <end position="550"/>
    </location>
</feature>